<dbReference type="SUPFAM" id="SSF57829">
    <property type="entry name" value="Zn-binding ribosomal proteins"/>
    <property type="match status" value="1"/>
</dbReference>
<dbReference type="RefSeq" id="WP_029601116.1">
    <property type="nucleotide sequence ID" value="NZ_CP025958.1"/>
</dbReference>
<evidence type="ECO:0000256" key="4">
    <source>
        <dbReference type="ARBA" id="ARBA00035178"/>
    </source>
</evidence>
<sequence>MAVPKRRTSRSRKGTRRSHHAVVPVQIQYCARCNEPVMPHRVCSNCGFYQGRDALPVEEDDKQGK</sequence>
<dbReference type="KEGG" id="gog:C1280_27865"/>
<organism evidence="7 8">
    <name type="scientific">Gemmata obscuriglobus</name>
    <dbReference type="NCBI Taxonomy" id="114"/>
    <lineage>
        <taxon>Bacteria</taxon>
        <taxon>Pseudomonadati</taxon>
        <taxon>Planctomycetota</taxon>
        <taxon>Planctomycetia</taxon>
        <taxon>Gemmatales</taxon>
        <taxon>Gemmataceae</taxon>
        <taxon>Gemmata</taxon>
    </lineage>
</organism>
<evidence type="ECO:0000256" key="5">
    <source>
        <dbReference type="HAMAP-Rule" id="MF_00340"/>
    </source>
</evidence>
<dbReference type="GO" id="GO:0003735">
    <property type="term" value="F:structural constituent of ribosome"/>
    <property type="evidence" value="ECO:0007669"/>
    <property type="project" value="InterPro"/>
</dbReference>
<name>A0A2Z3HBS3_9BACT</name>
<gene>
    <name evidence="5" type="primary">rpmF</name>
    <name evidence="7" type="ORF">C1280_27865</name>
</gene>
<dbReference type="InterPro" id="IPR044957">
    <property type="entry name" value="Ribosomal_bL32_bact"/>
</dbReference>
<keyword evidence="2 5" id="KW-0689">Ribosomal protein</keyword>
<dbReference type="Proteomes" id="UP000245802">
    <property type="component" value="Chromosome"/>
</dbReference>
<keyword evidence="8" id="KW-1185">Reference proteome</keyword>
<dbReference type="GO" id="GO:0015934">
    <property type="term" value="C:large ribosomal subunit"/>
    <property type="evidence" value="ECO:0007669"/>
    <property type="project" value="InterPro"/>
</dbReference>
<dbReference type="Gene3D" id="1.20.5.640">
    <property type="entry name" value="Single helix bin"/>
    <property type="match status" value="1"/>
</dbReference>
<dbReference type="NCBIfam" id="TIGR01031">
    <property type="entry name" value="rpmF_bact"/>
    <property type="match status" value="1"/>
</dbReference>
<dbReference type="OrthoDB" id="9812874at2"/>
<accession>A0A2Z3HBS3</accession>
<reference evidence="7 8" key="1">
    <citation type="submission" date="2018-01" db="EMBL/GenBank/DDBJ databases">
        <title>G. obscuriglobus.</title>
        <authorList>
            <person name="Franke J."/>
            <person name="Blomberg W."/>
            <person name="Selmecki A."/>
        </authorList>
    </citation>
    <scope>NUCLEOTIDE SEQUENCE [LARGE SCALE GENOMIC DNA]</scope>
    <source>
        <strain evidence="7 8">DSM 5831</strain>
    </source>
</reference>
<protein>
    <recommendedName>
        <fullName evidence="4 5">Large ribosomal subunit protein bL32</fullName>
    </recommendedName>
</protein>
<proteinExistence type="inferred from homology"/>
<feature type="region of interest" description="Disordered" evidence="6">
    <location>
        <begin position="1"/>
        <end position="20"/>
    </location>
</feature>
<dbReference type="PANTHER" id="PTHR35534">
    <property type="entry name" value="50S RIBOSOMAL PROTEIN L32"/>
    <property type="match status" value="1"/>
</dbReference>
<evidence type="ECO:0000256" key="3">
    <source>
        <dbReference type="ARBA" id="ARBA00023274"/>
    </source>
</evidence>
<dbReference type="HAMAP" id="MF_00340">
    <property type="entry name" value="Ribosomal_bL32"/>
    <property type="match status" value="1"/>
</dbReference>
<dbReference type="GO" id="GO:0006412">
    <property type="term" value="P:translation"/>
    <property type="evidence" value="ECO:0007669"/>
    <property type="project" value="UniProtKB-UniRule"/>
</dbReference>
<dbReference type="Pfam" id="PF01783">
    <property type="entry name" value="Ribosomal_L32p"/>
    <property type="match status" value="1"/>
</dbReference>
<evidence type="ECO:0000256" key="2">
    <source>
        <dbReference type="ARBA" id="ARBA00022980"/>
    </source>
</evidence>
<dbReference type="InterPro" id="IPR002677">
    <property type="entry name" value="Ribosomal_bL32"/>
</dbReference>
<dbReference type="InterPro" id="IPR011332">
    <property type="entry name" value="Ribosomal_zn-bd"/>
</dbReference>
<evidence type="ECO:0000313" key="8">
    <source>
        <dbReference type="Proteomes" id="UP000245802"/>
    </source>
</evidence>
<evidence type="ECO:0000313" key="7">
    <source>
        <dbReference type="EMBL" id="AWM40425.1"/>
    </source>
</evidence>
<dbReference type="EMBL" id="CP025958">
    <property type="protein sequence ID" value="AWM40425.1"/>
    <property type="molecule type" value="Genomic_DNA"/>
</dbReference>
<dbReference type="PANTHER" id="PTHR35534:SF1">
    <property type="entry name" value="LARGE RIBOSOMAL SUBUNIT PROTEIN BL32"/>
    <property type="match status" value="1"/>
</dbReference>
<comment type="similarity">
    <text evidence="1 5">Belongs to the bacterial ribosomal protein bL32 family.</text>
</comment>
<evidence type="ECO:0000256" key="6">
    <source>
        <dbReference type="SAM" id="MobiDB-lite"/>
    </source>
</evidence>
<keyword evidence="3 5" id="KW-0687">Ribonucleoprotein</keyword>
<evidence type="ECO:0000256" key="1">
    <source>
        <dbReference type="ARBA" id="ARBA00008560"/>
    </source>
</evidence>
<dbReference type="AlphaFoldDB" id="A0A2Z3HBS3"/>